<evidence type="ECO:0000313" key="3">
    <source>
        <dbReference type="Proteomes" id="UP001341840"/>
    </source>
</evidence>
<reference evidence="2 3" key="1">
    <citation type="journal article" date="2023" name="Plants (Basel)">
        <title>Bridging the Gap: Combining Genomics and Transcriptomics Approaches to Understand Stylosanthes scabra, an Orphan Legume from the Brazilian Caatinga.</title>
        <authorList>
            <person name="Ferreira-Neto J.R.C."/>
            <person name="da Silva M.D."/>
            <person name="Binneck E."/>
            <person name="de Melo N.F."/>
            <person name="da Silva R.H."/>
            <person name="de Melo A.L.T.M."/>
            <person name="Pandolfi V."/>
            <person name="Bustamante F.O."/>
            <person name="Brasileiro-Vidal A.C."/>
            <person name="Benko-Iseppon A.M."/>
        </authorList>
    </citation>
    <scope>NUCLEOTIDE SEQUENCE [LARGE SCALE GENOMIC DNA]</scope>
    <source>
        <tissue evidence="2">Leaves</tissue>
    </source>
</reference>
<sequence>MNSKILKMMMRNLRSCYRDSIALHKGRTSTSRTNQDNLLNVMVVAKLDISSLIVQRLQKKIRKRSSRRNRHTFHGRTKKANHPMKMRMPTFVPWLKEM</sequence>
<organism evidence="2 3">
    <name type="scientific">Stylosanthes scabra</name>
    <dbReference type="NCBI Taxonomy" id="79078"/>
    <lineage>
        <taxon>Eukaryota</taxon>
        <taxon>Viridiplantae</taxon>
        <taxon>Streptophyta</taxon>
        <taxon>Embryophyta</taxon>
        <taxon>Tracheophyta</taxon>
        <taxon>Spermatophyta</taxon>
        <taxon>Magnoliopsida</taxon>
        <taxon>eudicotyledons</taxon>
        <taxon>Gunneridae</taxon>
        <taxon>Pentapetalae</taxon>
        <taxon>rosids</taxon>
        <taxon>fabids</taxon>
        <taxon>Fabales</taxon>
        <taxon>Fabaceae</taxon>
        <taxon>Papilionoideae</taxon>
        <taxon>50 kb inversion clade</taxon>
        <taxon>dalbergioids sensu lato</taxon>
        <taxon>Dalbergieae</taxon>
        <taxon>Pterocarpus clade</taxon>
        <taxon>Stylosanthes</taxon>
    </lineage>
</organism>
<evidence type="ECO:0000313" key="2">
    <source>
        <dbReference type="EMBL" id="MED6167004.1"/>
    </source>
</evidence>
<gene>
    <name evidence="2" type="ORF">PIB30_114919</name>
</gene>
<comment type="caution">
    <text evidence="2">The sequence shown here is derived from an EMBL/GenBank/DDBJ whole genome shotgun (WGS) entry which is preliminary data.</text>
</comment>
<protein>
    <submittedName>
        <fullName evidence="2">Uncharacterized protein</fullName>
    </submittedName>
</protein>
<accession>A0ABU6V144</accession>
<proteinExistence type="predicted"/>
<name>A0ABU6V144_9FABA</name>
<evidence type="ECO:0000256" key="1">
    <source>
        <dbReference type="SAM" id="MobiDB-lite"/>
    </source>
</evidence>
<dbReference type="EMBL" id="JASCZI010132202">
    <property type="protein sequence ID" value="MED6167004.1"/>
    <property type="molecule type" value="Genomic_DNA"/>
</dbReference>
<feature type="non-terminal residue" evidence="2">
    <location>
        <position position="98"/>
    </location>
</feature>
<feature type="region of interest" description="Disordered" evidence="1">
    <location>
        <begin position="60"/>
        <end position="86"/>
    </location>
</feature>
<keyword evidence="3" id="KW-1185">Reference proteome</keyword>
<feature type="compositionally biased region" description="Basic residues" evidence="1">
    <location>
        <begin position="60"/>
        <end position="85"/>
    </location>
</feature>
<dbReference type="Proteomes" id="UP001341840">
    <property type="component" value="Unassembled WGS sequence"/>
</dbReference>